<dbReference type="Proteomes" id="UP000582659">
    <property type="component" value="Unassembled WGS sequence"/>
</dbReference>
<protein>
    <submittedName>
        <fullName evidence="2">(pine wood nematode) hypothetical protein</fullName>
    </submittedName>
</protein>
<evidence type="ECO:0000313" key="5">
    <source>
        <dbReference type="WBParaSite" id="BXY_0858600.1"/>
    </source>
</evidence>
<evidence type="ECO:0000313" key="4">
    <source>
        <dbReference type="Proteomes" id="UP000659654"/>
    </source>
</evidence>
<reference evidence="2" key="2">
    <citation type="submission" date="2020-09" db="EMBL/GenBank/DDBJ databases">
        <authorList>
            <person name="Kikuchi T."/>
        </authorList>
    </citation>
    <scope>NUCLEOTIDE SEQUENCE</scope>
    <source>
        <strain evidence="2">Ka4C1</strain>
    </source>
</reference>
<feature type="compositionally biased region" description="Basic residues" evidence="1">
    <location>
        <begin position="27"/>
        <end position="37"/>
    </location>
</feature>
<organism evidence="3 5">
    <name type="scientific">Bursaphelenchus xylophilus</name>
    <name type="common">Pinewood nematode worm</name>
    <name type="synonym">Aphelenchoides xylophilus</name>
    <dbReference type="NCBI Taxonomy" id="6326"/>
    <lineage>
        <taxon>Eukaryota</taxon>
        <taxon>Metazoa</taxon>
        <taxon>Ecdysozoa</taxon>
        <taxon>Nematoda</taxon>
        <taxon>Chromadorea</taxon>
        <taxon>Rhabditida</taxon>
        <taxon>Tylenchina</taxon>
        <taxon>Tylenchomorpha</taxon>
        <taxon>Aphelenchoidea</taxon>
        <taxon>Aphelenchoididae</taxon>
        <taxon>Bursaphelenchus</taxon>
    </lineage>
</organism>
<dbReference type="EMBL" id="CAJFDI010000006">
    <property type="protein sequence ID" value="CAD5233271.1"/>
    <property type="molecule type" value="Genomic_DNA"/>
</dbReference>
<feature type="compositionally biased region" description="Polar residues" evidence="1">
    <location>
        <begin position="62"/>
        <end position="74"/>
    </location>
</feature>
<gene>
    <name evidence="2" type="ORF">BXYJ_LOCUS13362</name>
</gene>
<dbReference type="EMBL" id="CAJFCV020000006">
    <property type="protein sequence ID" value="CAG9128063.1"/>
    <property type="molecule type" value="Genomic_DNA"/>
</dbReference>
<dbReference type="WBParaSite" id="BXY_0858600.1">
    <property type="protein sequence ID" value="BXY_0858600.1"/>
    <property type="gene ID" value="BXY_0858600"/>
</dbReference>
<accession>A0A1I7S6E8</accession>
<name>A0A1I7S6E8_BURXY</name>
<feature type="region of interest" description="Disordered" evidence="1">
    <location>
        <begin position="16"/>
        <end position="84"/>
    </location>
</feature>
<proteinExistence type="predicted"/>
<sequence length="84" mass="9398">MAKLSAITYQLLIPIRTDPEPAPPRAGRGHPSIRKLKSPLLNAPFKAHNGRLKGPGLETKNRNSFKGPNFQRTPQPHEWRAGRL</sequence>
<evidence type="ECO:0000313" key="3">
    <source>
        <dbReference type="Proteomes" id="UP000095284"/>
    </source>
</evidence>
<dbReference type="Proteomes" id="UP000095284">
    <property type="component" value="Unplaced"/>
</dbReference>
<feature type="compositionally biased region" description="Basic and acidic residues" evidence="1">
    <location>
        <begin position="75"/>
        <end position="84"/>
    </location>
</feature>
<evidence type="ECO:0000313" key="2">
    <source>
        <dbReference type="EMBL" id="CAD5233271.1"/>
    </source>
</evidence>
<reference evidence="5" key="1">
    <citation type="submission" date="2016-11" db="UniProtKB">
        <authorList>
            <consortium name="WormBaseParasite"/>
        </authorList>
    </citation>
    <scope>IDENTIFICATION</scope>
</reference>
<dbReference type="Proteomes" id="UP000659654">
    <property type="component" value="Unassembled WGS sequence"/>
</dbReference>
<keyword evidence="4" id="KW-1185">Reference proteome</keyword>
<evidence type="ECO:0000256" key="1">
    <source>
        <dbReference type="SAM" id="MobiDB-lite"/>
    </source>
</evidence>
<dbReference type="AlphaFoldDB" id="A0A1I7S6E8"/>